<dbReference type="PROSITE" id="PS50977">
    <property type="entry name" value="HTH_TETR_2"/>
    <property type="match status" value="1"/>
</dbReference>
<evidence type="ECO:0000256" key="2">
    <source>
        <dbReference type="ARBA" id="ARBA00023125"/>
    </source>
</evidence>
<dbReference type="InterPro" id="IPR009057">
    <property type="entry name" value="Homeodomain-like_sf"/>
</dbReference>
<dbReference type="InterPro" id="IPR001647">
    <property type="entry name" value="HTH_TetR"/>
</dbReference>
<evidence type="ECO:0000313" key="7">
    <source>
        <dbReference type="Proteomes" id="UP000198816"/>
    </source>
</evidence>
<dbReference type="GO" id="GO:0003677">
    <property type="term" value="F:DNA binding"/>
    <property type="evidence" value="ECO:0007669"/>
    <property type="project" value="UniProtKB-UniRule"/>
</dbReference>
<proteinExistence type="predicted"/>
<dbReference type="SUPFAM" id="SSF48498">
    <property type="entry name" value="Tetracyclin repressor-like, C-terminal domain"/>
    <property type="match status" value="1"/>
</dbReference>
<reference evidence="7" key="1">
    <citation type="submission" date="2016-10" db="EMBL/GenBank/DDBJ databases">
        <authorList>
            <person name="Varghese N."/>
            <person name="Submissions S."/>
        </authorList>
    </citation>
    <scope>NUCLEOTIDE SEQUENCE [LARGE SCALE GENOMIC DNA]</scope>
    <source>
        <strain evidence="7">DSM 217</strain>
    </source>
</reference>
<dbReference type="PANTHER" id="PTHR47506:SF1">
    <property type="entry name" value="HTH-TYPE TRANSCRIPTIONAL REGULATOR YJDC"/>
    <property type="match status" value="1"/>
</dbReference>
<dbReference type="EMBL" id="FNNZ01000025">
    <property type="protein sequence ID" value="SDX42163.1"/>
    <property type="molecule type" value="Genomic_DNA"/>
</dbReference>
<keyword evidence="2 4" id="KW-0238">DNA-binding</keyword>
<feature type="domain" description="HTH tetR-type" evidence="5">
    <location>
        <begin position="9"/>
        <end position="69"/>
    </location>
</feature>
<dbReference type="Pfam" id="PF16925">
    <property type="entry name" value="TetR_C_13"/>
    <property type="match status" value="1"/>
</dbReference>
<name>A0A1H3BJS5_THIRO</name>
<dbReference type="Proteomes" id="UP000198816">
    <property type="component" value="Unassembled WGS sequence"/>
</dbReference>
<dbReference type="PANTHER" id="PTHR47506">
    <property type="entry name" value="TRANSCRIPTIONAL REGULATORY PROTEIN"/>
    <property type="match status" value="1"/>
</dbReference>
<sequence length="204" mass="22729">MMRNMHLETDTRTRILATAREMFHGRSYADVGIQEICEGAKVQKGSFYHFFPSKHSLAMAVIDDMADDWAHGFVAEAFDPSLPPVERLDYLVDAAYYWQKAATDIEGRMPGCLFGNLALEMSTRDDVMRAKLNAVFDRARDKFRATLDEAVQAGALAAMDTEATASAMLAYLEGIILLAKTRNDPDVILVLGPAIKTLRIELNH</sequence>
<dbReference type="STRING" id="1058.SAMN05421783_12529"/>
<keyword evidence="3" id="KW-0804">Transcription</keyword>
<gene>
    <name evidence="6" type="ORF">SAMN05421783_12529</name>
</gene>
<dbReference type="PRINTS" id="PR00455">
    <property type="entry name" value="HTHTETR"/>
</dbReference>
<dbReference type="Pfam" id="PF00440">
    <property type="entry name" value="TetR_N"/>
    <property type="match status" value="1"/>
</dbReference>
<evidence type="ECO:0000256" key="3">
    <source>
        <dbReference type="ARBA" id="ARBA00023163"/>
    </source>
</evidence>
<protein>
    <submittedName>
        <fullName evidence="6">Transcriptional regulator, TetR family</fullName>
    </submittedName>
</protein>
<organism evidence="6 7">
    <name type="scientific">Thiocapsa roseopersicina</name>
    <dbReference type="NCBI Taxonomy" id="1058"/>
    <lineage>
        <taxon>Bacteria</taxon>
        <taxon>Pseudomonadati</taxon>
        <taxon>Pseudomonadota</taxon>
        <taxon>Gammaproteobacteria</taxon>
        <taxon>Chromatiales</taxon>
        <taxon>Chromatiaceae</taxon>
        <taxon>Thiocapsa</taxon>
    </lineage>
</organism>
<evidence type="ECO:0000256" key="4">
    <source>
        <dbReference type="PROSITE-ProRule" id="PRU00335"/>
    </source>
</evidence>
<keyword evidence="1" id="KW-0805">Transcription regulation</keyword>
<dbReference type="AlphaFoldDB" id="A0A1H3BJS5"/>
<feature type="DNA-binding region" description="H-T-H motif" evidence="4">
    <location>
        <begin position="32"/>
        <end position="51"/>
    </location>
</feature>
<dbReference type="InterPro" id="IPR036271">
    <property type="entry name" value="Tet_transcr_reg_TetR-rel_C_sf"/>
</dbReference>
<dbReference type="InterPro" id="IPR011075">
    <property type="entry name" value="TetR_C"/>
</dbReference>
<dbReference type="Gene3D" id="1.10.357.10">
    <property type="entry name" value="Tetracycline Repressor, domain 2"/>
    <property type="match status" value="1"/>
</dbReference>
<keyword evidence="7" id="KW-1185">Reference proteome</keyword>
<evidence type="ECO:0000313" key="6">
    <source>
        <dbReference type="EMBL" id="SDX42163.1"/>
    </source>
</evidence>
<evidence type="ECO:0000256" key="1">
    <source>
        <dbReference type="ARBA" id="ARBA00023015"/>
    </source>
</evidence>
<accession>A0A1H3BJS5</accession>
<dbReference type="SUPFAM" id="SSF46689">
    <property type="entry name" value="Homeodomain-like"/>
    <property type="match status" value="1"/>
</dbReference>
<evidence type="ECO:0000259" key="5">
    <source>
        <dbReference type="PROSITE" id="PS50977"/>
    </source>
</evidence>